<dbReference type="InterPro" id="IPR036770">
    <property type="entry name" value="Ankyrin_rpt-contain_sf"/>
</dbReference>
<dbReference type="EMBL" id="MU003699">
    <property type="protein sequence ID" value="KAF2810586.1"/>
    <property type="molecule type" value="Genomic_DNA"/>
</dbReference>
<protein>
    <recommendedName>
        <fullName evidence="7">Ankyrin</fullName>
    </recommendedName>
</protein>
<keyword evidence="2 3" id="KW-0040">ANK repeat</keyword>
<dbReference type="GeneID" id="54466286"/>
<keyword evidence="1" id="KW-0677">Repeat</keyword>
<feature type="repeat" description="ANK" evidence="3">
    <location>
        <begin position="307"/>
        <end position="339"/>
    </location>
</feature>
<evidence type="ECO:0000313" key="4">
    <source>
        <dbReference type="EMBL" id="KAF2810586.1"/>
    </source>
</evidence>
<dbReference type="PANTHER" id="PTHR24189">
    <property type="entry name" value="MYOTROPHIN"/>
    <property type="match status" value="1"/>
</dbReference>
<reference evidence="6" key="3">
    <citation type="submission" date="2025-04" db="UniProtKB">
        <authorList>
            <consortium name="RefSeq"/>
        </authorList>
    </citation>
    <scope>IDENTIFICATION</scope>
    <source>
        <strain evidence="6">CBS 304.34</strain>
    </source>
</reference>
<dbReference type="InterPro" id="IPR002110">
    <property type="entry name" value="Ankyrin_rpt"/>
</dbReference>
<evidence type="ECO:0000313" key="5">
    <source>
        <dbReference type="Proteomes" id="UP000504636"/>
    </source>
</evidence>
<name>A0A6A6YNW8_9PEZI</name>
<dbReference type="PANTHER" id="PTHR24189:SF50">
    <property type="entry name" value="ANKYRIN REPEAT AND SOCS BOX PROTEIN 2"/>
    <property type="match status" value="1"/>
</dbReference>
<dbReference type="SUPFAM" id="SSF48403">
    <property type="entry name" value="Ankyrin repeat"/>
    <property type="match status" value="1"/>
</dbReference>
<dbReference type="SMART" id="SM00248">
    <property type="entry name" value="ANK"/>
    <property type="match status" value="5"/>
</dbReference>
<evidence type="ECO:0000256" key="1">
    <source>
        <dbReference type="ARBA" id="ARBA00022737"/>
    </source>
</evidence>
<dbReference type="Proteomes" id="UP000504636">
    <property type="component" value="Unplaced"/>
</dbReference>
<evidence type="ECO:0000313" key="6">
    <source>
        <dbReference type="RefSeq" id="XP_033577550.1"/>
    </source>
</evidence>
<evidence type="ECO:0000256" key="2">
    <source>
        <dbReference type="ARBA" id="ARBA00023043"/>
    </source>
</evidence>
<dbReference type="InterPro" id="IPR050745">
    <property type="entry name" value="Multifunctional_regulatory"/>
</dbReference>
<accession>A0A6A6YNW8</accession>
<dbReference type="OrthoDB" id="341259at2759"/>
<proteinExistence type="predicted"/>
<dbReference type="PROSITE" id="PS50088">
    <property type="entry name" value="ANK_REPEAT"/>
    <property type="match status" value="1"/>
</dbReference>
<dbReference type="RefSeq" id="XP_033577550.1">
    <property type="nucleotide sequence ID" value="XM_033725393.1"/>
</dbReference>
<evidence type="ECO:0008006" key="7">
    <source>
        <dbReference type="Google" id="ProtNLM"/>
    </source>
</evidence>
<organism evidence="4">
    <name type="scientific">Mytilinidion resinicola</name>
    <dbReference type="NCBI Taxonomy" id="574789"/>
    <lineage>
        <taxon>Eukaryota</taxon>
        <taxon>Fungi</taxon>
        <taxon>Dikarya</taxon>
        <taxon>Ascomycota</taxon>
        <taxon>Pezizomycotina</taxon>
        <taxon>Dothideomycetes</taxon>
        <taxon>Pleosporomycetidae</taxon>
        <taxon>Mytilinidiales</taxon>
        <taxon>Mytilinidiaceae</taxon>
        <taxon>Mytilinidion</taxon>
    </lineage>
</organism>
<gene>
    <name evidence="4 6" type="ORF">BDZ99DRAFT_519282</name>
</gene>
<reference evidence="6" key="2">
    <citation type="submission" date="2020-04" db="EMBL/GenBank/DDBJ databases">
        <authorList>
            <consortium name="NCBI Genome Project"/>
        </authorList>
    </citation>
    <scope>NUCLEOTIDE SEQUENCE</scope>
    <source>
        <strain evidence="6">CBS 304.34</strain>
    </source>
</reference>
<dbReference type="Pfam" id="PF00023">
    <property type="entry name" value="Ank"/>
    <property type="match status" value="1"/>
</dbReference>
<evidence type="ECO:0000256" key="3">
    <source>
        <dbReference type="PROSITE-ProRule" id="PRU00023"/>
    </source>
</evidence>
<keyword evidence="5" id="KW-1185">Reference proteome</keyword>
<dbReference type="Gene3D" id="1.25.40.20">
    <property type="entry name" value="Ankyrin repeat-containing domain"/>
    <property type="match status" value="1"/>
</dbReference>
<dbReference type="AlphaFoldDB" id="A0A6A6YNW8"/>
<sequence length="417" mass="47278">MSLLELPTELHLEVASYLNDKCLKRLIQAHSLLHERLQRQLHKRALSWGSEYSNYVDWRNDGRDLYLRAVLGQAIARKHHNLVEYLLRYDVSGVNEHGDWPVLGWALENASECLINKLLNYAIGLGDKRTMTLDKVTDHLRDYLQRIPSYPRFVYGRDCNHGSTCACQWGANDSVLQVIKNLLELGADPMGGVSSPSRRLDEFNGVMTRKLPLAFYAWNSAILKLLVDAGADIHWESPAMGLYGWISCPENSGFTMLWKACRERLFSPGVARELLRLGADLNCLRFPTIENEDIISLTKDLEVRNDYGKTALQVAIAQGSLSYSRLLIEAGADVTVEDSNGKKLLDLPYKYPVHLGRGHSSPYAMLNWAKEISEEMLRGKYSFRTWERSQFLATYGSEDKNGCYTPEEDKGPVCKGQ</sequence>
<dbReference type="PROSITE" id="PS50297">
    <property type="entry name" value="ANK_REP_REGION"/>
    <property type="match status" value="1"/>
</dbReference>
<reference evidence="4 6" key="1">
    <citation type="journal article" date="2020" name="Stud. Mycol.">
        <title>101 Dothideomycetes genomes: a test case for predicting lifestyles and emergence of pathogens.</title>
        <authorList>
            <person name="Haridas S."/>
            <person name="Albert R."/>
            <person name="Binder M."/>
            <person name="Bloem J."/>
            <person name="Labutti K."/>
            <person name="Salamov A."/>
            <person name="Andreopoulos B."/>
            <person name="Baker S."/>
            <person name="Barry K."/>
            <person name="Bills G."/>
            <person name="Bluhm B."/>
            <person name="Cannon C."/>
            <person name="Castanera R."/>
            <person name="Culley D."/>
            <person name="Daum C."/>
            <person name="Ezra D."/>
            <person name="Gonzalez J."/>
            <person name="Henrissat B."/>
            <person name="Kuo A."/>
            <person name="Liang C."/>
            <person name="Lipzen A."/>
            <person name="Lutzoni F."/>
            <person name="Magnuson J."/>
            <person name="Mondo S."/>
            <person name="Nolan M."/>
            <person name="Ohm R."/>
            <person name="Pangilinan J."/>
            <person name="Park H.-J."/>
            <person name="Ramirez L."/>
            <person name="Alfaro M."/>
            <person name="Sun H."/>
            <person name="Tritt A."/>
            <person name="Yoshinaga Y."/>
            <person name="Zwiers L.-H."/>
            <person name="Turgeon B."/>
            <person name="Goodwin S."/>
            <person name="Spatafora J."/>
            <person name="Crous P."/>
            <person name="Grigoriev I."/>
        </authorList>
    </citation>
    <scope>NUCLEOTIDE SEQUENCE</scope>
    <source>
        <strain evidence="4 6">CBS 304.34</strain>
    </source>
</reference>